<keyword evidence="3" id="KW-1185">Reference proteome</keyword>
<evidence type="ECO:0000256" key="1">
    <source>
        <dbReference type="SAM" id="SignalP"/>
    </source>
</evidence>
<sequence>MILPLPLLFIAILSILHPVLVDDTDPAIQYGLEGWFVADVSKLNNGTFGPVFNGTSHATVSSNSTLSYPFTGTSIIVYGTIDVSTDANNVTDPTWNCFLDGIQIPSQTLHSTFQRTTGRCVSSPILPPPFDHSSQVAGQPFYFDSLVYTPAPDAVLPSAVLVYNGGDPALKYSPGWNKQLMQTDLKTRRSR</sequence>
<dbReference type="Proteomes" id="UP001221757">
    <property type="component" value="Unassembled WGS sequence"/>
</dbReference>
<comment type="caution">
    <text evidence="2">The sequence shown here is derived from an EMBL/GenBank/DDBJ whole genome shotgun (WGS) entry which is preliminary data.</text>
</comment>
<organism evidence="2 3">
    <name type="scientific">Mycena rosella</name>
    <name type="common">Pink bonnet</name>
    <name type="synonym">Agaricus rosellus</name>
    <dbReference type="NCBI Taxonomy" id="1033263"/>
    <lineage>
        <taxon>Eukaryota</taxon>
        <taxon>Fungi</taxon>
        <taxon>Dikarya</taxon>
        <taxon>Basidiomycota</taxon>
        <taxon>Agaricomycotina</taxon>
        <taxon>Agaricomycetes</taxon>
        <taxon>Agaricomycetidae</taxon>
        <taxon>Agaricales</taxon>
        <taxon>Marasmiineae</taxon>
        <taxon>Mycenaceae</taxon>
        <taxon>Mycena</taxon>
    </lineage>
</organism>
<gene>
    <name evidence="2" type="ORF">B0H17DRAFT_1145045</name>
</gene>
<accession>A0AAD7CRX1</accession>
<name>A0AAD7CRX1_MYCRO</name>
<evidence type="ECO:0000313" key="2">
    <source>
        <dbReference type="EMBL" id="KAJ7660428.1"/>
    </source>
</evidence>
<evidence type="ECO:0000313" key="3">
    <source>
        <dbReference type="Proteomes" id="UP001221757"/>
    </source>
</evidence>
<reference evidence="2" key="1">
    <citation type="submission" date="2023-03" db="EMBL/GenBank/DDBJ databases">
        <title>Massive genome expansion in bonnet fungi (Mycena s.s.) driven by repeated elements and novel gene families across ecological guilds.</title>
        <authorList>
            <consortium name="Lawrence Berkeley National Laboratory"/>
            <person name="Harder C.B."/>
            <person name="Miyauchi S."/>
            <person name="Viragh M."/>
            <person name="Kuo A."/>
            <person name="Thoen E."/>
            <person name="Andreopoulos B."/>
            <person name="Lu D."/>
            <person name="Skrede I."/>
            <person name="Drula E."/>
            <person name="Henrissat B."/>
            <person name="Morin E."/>
            <person name="Kohler A."/>
            <person name="Barry K."/>
            <person name="LaButti K."/>
            <person name="Morin E."/>
            <person name="Salamov A."/>
            <person name="Lipzen A."/>
            <person name="Mereny Z."/>
            <person name="Hegedus B."/>
            <person name="Baldrian P."/>
            <person name="Stursova M."/>
            <person name="Weitz H."/>
            <person name="Taylor A."/>
            <person name="Grigoriev I.V."/>
            <person name="Nagy L.G."/>
            <person name="Martin F."/>
            <person name="Kauserud H."/>
        </authorList>
    </citation>
    <scope>NUCLEOTIDE SEQUENCE</scope>
    <source>
        <strain evidence="2">CBHHK067</strain>
    </source>
</reference>
<keyword evidence="1" id="KW-0732">Signal</keyword>
<feature type="chain" id="PRO_5042148159" evidence="1">
    <location>
        <begin position="22"/>
        <end position="191"/>
    </location>
</feature>
<dbReference type="EMBL" id="JARKIE010000262">
    <property type="protein sequence ID" value="KAJ7660428.1"/>
    <property type="molecule type" value="Genomic_DNA"/>
</dbReference>
<dbReference type="AlphaFoldDB" id="A0AAD7CRX1"/>
<feature type="signal peptide" evidence="1">
    <location>
        <begin position="1"/>
        <end position="21"/>
    </location>
</feature>
<proteinExistence type="predicted"/>
<protein>
    <submittedName>
        <fullName evidence="2">Uncharacterized protein</fullName>
    </submittedName>
</protein>